<evidence type="ECO:0000313" key="5">
    <source>
        <dbReference type="Proteomes" id="UP000593567"/>
    </source>
</evidence>
<comment type="caution">
    <text evidence="4">The sequence shown here is derived from an EMBL/GenBank/DDBJ whole genome shotgun (WGS) entry which is preliminary data.</text>
</comment>
<dbReference type="AlphaFoldDB" id="A0A7J7KLN1"/>
<feature type="domain" description="TGF-beta family profile" evidence="3">
    <location>
        <begin position="5"/>
        <end position="118"/>
    </location>
</feature>
<gene>
    <name evidence="4" type="ORF">EB796_002561</name>
</gene>
<reference evidence="4" key="1">
    <citation type="submission" date="2020-06" db="EMBL/GenBank/DDBJ databases">
        <title>Draft genome of Bugula neritina, a colonial animal packing powerful symbionts and potential medicines.</title>
        <authorList>
            <person name="Rayko M."/>
        </authorList>
    </citation>
    <scope>NUCLEOTIDE SEQUENCE [LARGE SCALE GENOMIC DNA]</scope>
    <source>
        <strain evidence="4">Kwan_BN1</strain>
    </source>
</reference>
<dbReference type="PROSITE" id="PS51362">
    <property type="entry name" value="TGF_BETA_2"/>
    <property type="match status" value="1"/>
</dbReference>
<dbReference type="InterPro" id="IPR001839">
    <property type="entry name" value="TGF-b_C"/>
</dbReference>
<evidence type="ECO:0000259" key="3">
    <source>
        <dbReference type="PROSITE" id="PS51362"/>
    </source>
</evidence>
<accession>A0A7J7KLN1</accession>
<evidence type="ECO:0000313" key="4">
    <source>
        <dbReference type="EMBL" id="KAF6039124.1"/>
    </source>
</evidence>
<dbReference type="GO" id="GO:0008083">
    <property type="term" value="F:growth factor activity"/>
    <property type="evidence" value="ECO:0007669"/>
    <property type="project" value="InterPro"/>
</dbReference>
<sequence>MNRERVRRQATQTSATPLCNSQNNRTKCCLQSTQVPSEQLDGSLLLAEMPTLVTIYRCSGLCPITTGTETQNILDENARRCCRKIDNIYDPPVEATFYDGLEAETVYSKQLNATHCSC</sequence>
<evidence type="ECO:0000256" key="2">
    <source>
        <dbReference type="ARBA" id="ARBA00022525"/>
    </source>
</evidence>
<organism evidence="4 5">
    <name type="scientific">Bugula neritina</name>
    <name type="common">Brown bryozoan</name>
    <name type="synonym">Sertularia neritina</name>
    <dbReference type="NCBI Taxonomy" id="10212"/>
    <lineage>
        <taxon>Eukaryota</taxon>
        <taxon>Metazoa</taxon>
        <taxon>Spiralia</taxon>
        <taxon>Lophotrochozoa</taxon>
        <taxon>Bryozoa</taxon>
        <taxon>Gymnolaemata</taxon>
        <taxon>Cheilostomatida</taxon>
        <taxon>Flustrina</taxon>
        <taxon>Buguloidea</taxon>
        <taxon>Bugulidae</taxon>
        <taxon>Bugula</taxon>
    </lineage>
</organism>
<keyword evidence="2" id="KW-0964">Secreted</keyword>
<dbReference type="EMBL" id="VXIV02000302">
    <property type="protein sequence ID" value="KAF6039124.1"/>
    <property type="molecule type" value="Genomic_DNA"/>
</dbReference>
<name>A0A7J7KLN1_BUGNE</name>
<comment type="subcellular location">
    <subcellularLocation>
        <location evidence="1">Secreted</location>
    </subcellularLocation>
</comment>
<evidence type="ECO:0000256" key="1">
    <source>
        <dbReference type="ARBA" id="ARBA00004613"/>
    </source>
</evidence>
<dbReference type="Proteomes" id="UP000593567">
    <property type="component" value="Unassembled WGS sequence"/>
</dbReference>
<protein>
    <recommendedName>
        <fullName evidence="3">TGF-beta family profile domain-containing protein</fullName>
    </recommendedName>
</protein>
<dbReference type="SUPFAM" id="SSF57501">
    <property type="entry name" value="Cystine-knot cytokines"/>
    <property type="match status" value="1"/>
</dbReference>
<dbReference type="InterPro" id="IPR029034">
    <property type="entry name" value="Cystine-knot_cytokine"/>
</dbReference>
<dbReference type="GO" id="GO:0005576">
    <property type="term" value="C:extracellular region"/>
    <property type="evidence" value="ECO:0007669"/>
    <property type="project" value="UniProtKB-SubCell"/>
</dbReference>
<proteinExistence type="predicted"/>
<keyword evidence="5" id="KW-1185">Reference proteome</keyword>